<dbReference type="OrthoDB" id="7365677at2"/>
<keyword evidence="1" id="KW-0812">Transmembrane</keyword>
<keyword evidence="3" id="KW-1185">Reference proteome</keyword>
<proteinExistence type="predicted"/>
<dbReference type="RefSeq" id="WP_139941402.1">
    <property type="nucleotide sequence ID" value="NZ_JBHSYP010000002.1"/>
</dbReference>
<dbReference type="GO" id="GO:0006355">
    <property type="term" value="P:regulation of DNA-templated transcription"/>
    <property type="evidence" value="ECO:0007669"/>
    <property type="project" value="InterPro"/>
</dbReference>
<evidence type="ECO:0000256" key="1">
    <source>
        <dbReference type="SAM" id="Phobius"/>
    </source>
</evidence>
<evidence type="ECO:0000313" key="3">
    <source>
        <dbReference type="Proteomes" id="UP000319148"/>
    </source>
</evidence>
<dbReference type="GO" id="GO:0009271">
    <property type="term" value="P:phage shock"/>
    <property type="evidence" value="ECO:0007669"/>
    <property type="project" value="InterPro"/>
</dbReference>
<comment type="caution">
    <text evidence="2">The sequence shown here is derived from an EMBL/GenBank/DDBJ whole genome shotgun (WGS) entry which is preliminary data.</text>
</comment>
<dbReference type="EMBL" id="VFIY01000015">
    <property type="protein sequence ID" value="TPD59183.1"/>
    <property type="molecule type" value="Genomic_DNA"/>
</dbReference>
<dbReference type="InterPro" id="IPR009554">
    <property type="entry name" value="Phageshock_PspB"/>
</dbReference>
<name>A0A501PFI6_9PROT</name>
<keyword evidence="1" id="KW-1133">Transmembrane helix</keyword>
<feature type="transmembrane region" description="Helical" evidence="1">
    <location>
        <begin position="6"/>
        <end position="24"/>
    </location>
</feature>
<dbReference type="Proteomes" id="UP000319148">
    <property type="component" value="Unassembled WGS sequence"/>
</dbReference>
<sequence>MGEVFGILFLVVVAPLWIIFHYITKWKSAKTLTSEDEQILADLYESAEKIESRLNNIERILDAESPDWRNK</sequence>
<protein>
    <submittedName>
        <fullName evidence="2">Envelope stress response membrane protein PspB</fullName>
    </submittedName>
</protein>
<dbReference type="AlphaFoldDB" id="A0A501PFI6"/>
<evidence type="ECO:0000313" key="2">
    <source>
        <dbReference type="EMBL" id="TPD59183.1"/>
    </source>
</evidence>
<dbReference type="NCBIfam" id="TIGR02976">
    <property type="entry name" value="phageshock_pspB"/>
    <property type="match status" value="1"/>
</dbReference>
<dbReference type="Pfam" id="PF06667">
    <property type="entry name" value="PspB"/>
    <property type="match status" value="1"/>
</dbReference>
<gene>
    <name evidence="2" type="primary">pspB</name>
    <name evidence="2" type="ORF">FIV46_13220</name>
</gene>
<reference evidence="3" key="1">
    <citation type="submission" date="2019-06" db="EMBL/GenBank/DDBJ databases">
        <title>The complete genome of Emcibacter congregatus ZYLT.</title>
        <authorList>
            <person name="Zhao Z."/>
        </authorList>
    </citation>
    <scope>NUCLEOTIDE SEQUENCE [LARGE SCALE GENOMIC DNA]</scope>
    <source>
        <strain evidence="3">MCCC 1A06723</strain>
    </source>
</reference>
<accession>A0A501PFI6</accession>
<organism evidence="2 3">
    <name type="scientific">Emcibacter nanhaiensis</name>
    <dbReference type="NCBI Taxonomy" id="1505037"/>
    <lineage>
        <taxon>Bacteria</taxon>
        <taxon>Pseudomonadati</taxon>
        <taxon>Pseudomonadota</taxon>
        <taxon>Alphaproteobacteria</taxon>
        <taxon>Emcibacterales</taxon>
        <taxon>Emcibacteraceae</taxon>
        <taxon>Emcibacter</taxon>
    </lineage>
</organism>
<keyword evidence="1" id="KW-0472">Membrane</keyword>